<reference evidence="3" key="2">
    <citation type="submission" date="2024-10" db="UniProtKB">
        <authorList>
            <consortium name="EnsemblProtists"/>
        </authorList>
    </citation>
    <scope>IDENTIFICATION</scope>
</reference>
<dbReference type="PaxDb" id="2903-EOD38846"/>
<dbReference type="KEGG" id="ehx:EMIHUDRAFT_471443"/>
<dbReference type="GeneID" id="17284118"/>
<organism evidence="3 4">
    <name type="scientific">Emiliania huxleyi (strain CCMP1516)</name>
    <dbReference type="NCBI Taxonomy" id="280463"/>
    <lineage>
        <taxon>Eukaryota</taxon>
        <taxon>Haptista</taxon>
        <taxon>Haptophyta</taxon>
        <taxon>Prymnesiophyceae</taxon>
        <taxon>Isochrysidales</taxon>
        <taxon>Noelaerhabdaceae</taxon>
        <taxon>Emiliania</taxon>
    </lineage>
</organism>
<reference evidence="4" key="1">
    <citation type="journal article" date="2013" name="Nature">
        <title>Pan genome of the phytoplankton Emiliania underpins its global distribution.</title>
        <authorList>
            <person name="Read B.A."/>
            <person name="Kegel J."/>
            <person name="Klute M.J."/>
            <person name="Kuo A."/>
            <person name="Lefebvre S.C."/>
            <person name="Maumus F."/>
            <person name="Mayer C."/>
            <person name="Miller J."/>
            <person name="Monier A."/>
            <person name="Salamov A."/>
            <person name="Young J."/>
            <person name="Aguilar M."/>
            <person name="Claverie J.M."/>
            <person name="Frickenhaus S."/>
            <person name="Gonzalez K."/>
            <person name="Herman E.K."/>
            <person name="Lin Y.C."/>
            <person name="Napier J."/>
            <person name="Ogata H."/>
            <person name="Sarno A.F."/>
            <person name="Shmutz J."/>
            <person name="Schroeder D."/>
            <person name="de Vargas C."/>
            <person name="Verret F."/>
            <person name="von Dassow P."/>
            <person name="Valentin K."/>
            <person name="Van de Peer Y."/>
            <person name="Wheeler G."/>
            <person name="Dacks J.B."/>
            <person name="Delwiche C.F."/>
            <person name="Dyhrman S.T."/>
            <person name="Glockner G."/>
            <person name="John U."/>
            <person name="Richards T."/>
            <person name="Worden A.Z."/>
            <person name="Zhang X."/>
            <person name="Grigoriev I.V."/>
            <person name="Allen A.E."/>
            <person name="Bidle K."/>
            <person name="Borodovsky M."/>
            <person name="Bowler C."/>
            <person name="Brownlee C."/>
            <person name="Cock J.M."/>
            <person name="Elias M."/>
            <person name="Gladyshev V.N."/>
            <person name="Groth M."/>
            <person name="Guda C."/>
            <person name="Hadaegh A."/>
            <person name="Iglesias-Rodriguez M.D."/>
            <person name="Jenkins J."/>
            <person name="Jones B.M."/>
            <person name="Lawson T."/>
            <person name="Leese F."/>
            <person name="Lindquist E."/>
            <person name="Lobanov A."/>
            <person name="Lomsadze A."/>
            <person name="Malik S.B."/>
            <person name="Marsh M.E."/>
            <person name="Mackinder L."/>
            <person name="Mock T."/>
            <person name="Mueller-Roeber B."/>
            <person name="Pagarete A."/>
            <person name="Parker M."/>
            <person name="Probert I."/>
            <person name="Quesneville H."/>
            <person name="Raines C."/>
            <person name="Rensing S.A."/>
            <person name="Riano-Pachon D.M."/>
            <person name="Richier S."/>
            <person name="Rokitta S."/>
            <person name="Shiraiwa Y."/>
            <person name="Soanes D.M."/>
            <person name="van der Giezen M."/>
            <person name="Wahlund T.M."/>
            <person name="Williams B."/>
            <person name="Wilson W."/>
            <person name="Wolfe G."/>
            <person name="Wurch L.L."/>
        </authorList>
    </citation>
    <scope>NUCLEOTIDE SEQUENCE</scope>
</reference>
<dbReference type="Proteomes" id="UP000013827">
    <property type="component" value="Unassembled WGS sequence"/>
</dbReference>
<feature type="compositionally biased region" description="Low complexity" evidence="1">
    <location>
        <begin position="15"/>
        <end position="27"/>
    </location>
</feature>
<sequence>MPQEKRARPEAGGTPPKQQQQSKPAPRAAVAAMPVVGDLLEAIYAEGCWVPARAIGVRSRQVHVEFELPEPEPPRALLEAAHYFCEEDDTPKEVSRRFGVPVAAVLALNASRLEGLVSTSRLRRRTILALPLVHAVAENETPRAAAAALGLECDSLVAANGVLDAELGPLGPATRLPADTQLLLPAGAPPPQYSARQMPLLASRVELAGWCAGEGWRVAEVRRLLGGARFVAVAAEEAKEEELRLRDEGKTWRWPDGARPRGGGERARSGGEGRAAAVGEVVDVEVEEGGATRWRAAEVRELLGEGRFRVCVDGDEDFVEEYGPDEEGSEWRWPPQGRSRATEWVAAGFTRPRPPRAPTNFLAAAAGGGTVQVLQDGGWWQAAIADGRLLLGHQQRRSQTTSCSSAHRRPPALGPGGRAAEQLSPRGKPRRKGEGVQLWWEDAWWEATLLEELALQGDREGQGERAEPPARARVRLRGAAALVGAPQSVVCGQLRPAWEWRLVEGAQGYGEWVAPCIAPVGVVAAGEPDGGIPPP</sequence>
<dbReference type="EnsemblProtists" id="EOD38846">
    <property type="protein sequence ID" value="EOD38846"/>
    <property type="gene ID" value="EMIHUDRAFT_471443"/>
</dbReference>
<evidence type="ECO:0000259" key="2">
    <source>
        <dbReference type="SMART" id="SM00743"/>
    </source>
</evidence>
<dbReference type="SMART" id="SM00743">
    <property type="entry name" value="Agenet"/>
    <property type="match status" value="2"/>
</dbReference>
<dbReference type="AlphaFoldDB" id="A0A0D3KSW1"/>
<dbReference type="HOGENOM" id="CLU_509450_0_0_1"/>
<feature type="region of interest" description="Disordered" evidence="1">
    <location>
        <begin position="395"/>
        <end position="434"/>
    </location>
</feature>
<evidence type="ECO:0000256" key="1">
    <source>
        <dbReference type="SAM" id="MobiDB-lite"/>
    </source>
</evidence>
<feature type="region of interest" description="Disordered" evidence="1">
    <location>
        <begin position="1"/>
        <end position="27"/>
    </location>
</feature>
<evidence type="ECO:0000313" key="3">
    <source>
        <dbReference type="EnsemblProtists" id="EOD38846"/>
    </source>
</evidence>
<evidence type="ECO:0000313" key="4">
    <source>
        <dbReference type="Proteomes" id="UP000013827"/>
    </source>
</evidence>
<protein>
    <recommendedName>
        <fullName evidence="2">Agenet domain-containing protein</fullName>
    </recommendedName>
</protein>
<accession>A0A0D3KSW1</accession>
<feature type="compositionally biased region" description="Basic and acidic residues" evidence="1">
    <location>
        <begin position="254"/>
        <end position="271"/>
    </location>
</feature>
<dbReference type="InterPro" id="IPR014002">
    <property type="entry name" value="Agenet_dom_plant"/>
</dbReference>
<feature type="domain" description="Agenet" evidence="2">
    <location>
        <begin position="274"/>
        <end position="339"/>
    </location>
</feature>
<proteinExistence type="predicted"/>
<dbReference type="RefSeq" id="XP_005791275.1">
    <property type="nucleotide sequence ID" value="XM_005791218.1"/>
</dbReference>
<keyword evidence="4" id="KW-1185">Reference proteome</keyword>
<name>A0A0D3KSW1_EMIH1</name>
<feature type="domain" description="Agenet" evidence="2">
    <location>
        <begin position="428"/>
        <end position="484"/>
    </location>
</feature>
<feature type="region of interest" description="Disordered" evidence="1">
    <location>
        <begin position="254"/>
        <end position="274"/>
    </location>
</feature>